<feature type="compositionally biased region" description="Polar residues" evidence="1">
    <location>
        <begin position="360"/>
        <end position="374"/>
    </location>
</feature>
<feature type="compositionally biased region" description="Basic and acidic residues" evidence="1">
    <location>
        <begin position="161"/>
        <end position="173"/>
    </location>
</feature>
<accession>A0ABR3VHQ6</accession>
<protein>
    <submittedName>
        <fullName evidence="2">Uncharacterized protein</fullName>
    </submittedName>
</protein>
<feature type="compositionally biased region" description="Basic and acidic residues" evidence="1">
    <location>
        <begin position="381"/>
        <end position="398"/>
    </location>
</feature>
<feature type="compositionally biased region" description="Polar residues" evidence="1">
    <location>
        <begin position="240"/>
        <end position="252"/>
    </location>
</feature>
<feature type="compositionally biased region" description="Basic and acidic residues" evidence="1">
    <location>
        <begin position="115"/>
        <end position="132"/>
    </location>
</feature>
<proteinExistence type="predicted"/>
<dbReference type="Proteomes" id="UP001583172">
    <property type="component" value="Unassembled WGS sequence"/>
</dbReference>
<evidence type="ECO:0000256" key="1">
    <source>
        <dbReference type="SAM" id="MobiDB-lite"/>
    </source>
</evidence>
<keyword evidence="3" id="KW-1185">Reference proteome</keyword>
<sequence>MPKKADPPRIVQICGRIYHLDRPPSEQQVVQSITRRLQSFDERVKQRQDLGQSTLDRIEPLFTEEEFRAFATAYPRLYYVPGKTGGRLEAWIQRREGLVRSWALDGFLNTKAHDYGRDVRRPGVPKSAEEVKALAPRPAVAAPTEAADQFTPGHLGSGSAGREKNDNEARVESNRPGTGSDRSVAGELEEALRSAQRRGASLTELHDKTQMPKLAELVTEMTAHTEALERALESTYNLSRQLGQPNASLSTRSPKRKLSDESGDQDEESTIPCKTRRFDKSSKTRTSRGTHPTGTRRGDSENAVPWDGAGCQYGEGILAWLITERTAHTEALKRTFEATQNLSSQLDANTEALKRVLESTQSLSQLDQPSTSLSARKRKFPHETDRAGCPRVGTDQEGRKRRTPLPNARPRFPSRSEDDT</sequence>
<evidence type="ECO:0000313" key="2">
    <source>
        <dbReference type="EMBL" id="KAL1841067.1"/>
    </source>
</evidence>
<feature type="region of interest" description="Disordered" evidence="1">
    <location>
        <begin position="360"/>
        <end position="420"/>
    </location>
</feature>
<feature type="region of interest" description="Disordered" evidence="1">
    <location>
        <begin position="240"/>
        <end position="307"/>
    </location>
</feature>
<gene>
    <name evidence="2" type="ORF">VTJ49DRAFT_7451</name>
</gene>
<dbReference type="EMBL" id="JAZGSY010000088">
    <property type="protein sequence ID" value="KAL1841067.1"/>
    <property type="molecule type" value="Genomic_DNA"/>
</dbReference>
<name>A0ABR3VHQ6_HUMIN</name>
<feature type="region of interest" description="Disordered" evidence="1">
    <location>
        <begin position="115"/>
        <end position="185"/>
    </location>
</feature>
<comment type="caution">
    <text evidence="2">The sequence shown here is derived from an EMBL/GenBank/DDBJ whole genome shotgun (WGS) entry which is preliminary data.</text>
</comment>
<evidence type="ECO:0000313" key="3">
    <source>
        <dbReference type="Proteomes" id="UP001583172"/>
    </source>
</evidence>
<organism evidence="2 3">
    <name type="scientific">Humicola insolens</name>
    <name type="common">Soft-rot fungus</name>
    <dbReference type="NCBI Taxonomy" id="85995"/>
    <lineage>
        <taxon>Eukaryota</taxon>
        <taxon>Fungi</taxon>
        <taxon>Dikarya</taxon>
        <taxon>Ascomycota</taxon>
        <taxon>Pezizomycotina</taxon>
        <taxon>Sordariomycetes</taxon>
        <taxon>Sordariomycetidae</taxon>
        <taxon>Sordariales</taxon>
        <taxon>Chaetomiaceae</taxon>
        <taxon>Mycothermus</taxon>
    </lineage>
</organism>
<reference evidence="2 3" key="1">
    <citation type="journal article" date="2024" name="Commun. Biol.">
        <title>Comparative genomic analysis of thermophilic fungi reveals convergent evolutionary adaptations and gene losses.</title>
        <authorList>
            <person name="Steindorff A.S."/>
            <person name="Aguilar-Pontes M.V."/>
            <person name="Robinson A.J."/>
            <person name="Andreopoulos B."/>
            <person name="LaButti K."/>
            <person name="Kuo A."/>
            <person name="Mondo S."/>
            <person name="Riley R."/>
            <person name="Otillar R."/>
            <person name="Haridas S."/>
            <person name="Lipzen A."/>
            <person name="Grimwood J."/>
            <person name="Schmutz J."/>
            <person name="Clum A."/>
            <person name="Reid I.D."/>
            <person name="Moisan M.C."/>
            <person name="Butler G."/>
            <person name="Nguyen T.T.M."/>
            <person name="Dewar K."/>
            <person name="Conant G."/>
            <person name="Drula E."/>
            <person name="Henrissat B."/>
            <person name="Hansel C."/>
            <person name="Singer S."/>
            <person name="Hutchinson M.I."/>
            <person name="de Vries R.P."/>
            <person name="Natvig D.O."/>
            <person name="Powell A.J."/>
            <person name="Tsang A."/>
            <person name="Grigoriev I.V."/>
        </authorList>
    </citation>
    <scope>NUCLEOTIDE SEQUENCE [LARGE SCALE GENOMIC DNA]</scope>
    <source>
        <strain evidence="2 3">CBS 620.91</strain>
    </source>
</reference>